<gene>
    <name evidence="1" type="ORF">GFC01_08490</name>
</gene>
<dbReference type="AlphaFoldDB" id="A0A6N7IS70"/>
<protein>
    <submittedName>
        <fullName evidence="1">Uncharacterized protein</fullName>
    </submittedName>
</protein>
<sequence>MMPSLIRLEAVRASFRKVWQERDYQTIVAVARKFMGNVLPDDPKILVWYDQTLSGMGVAC</sequence>
<dbReference type="EMBL" id="WHYR01000019">
    <property type="protein sequence ID" value="MQL52307.1"/>
    <property type="molecule type" value="Genomic_DNA"/>
</dbReference>
<comment type="caution">
    <text evidence="1">The sequence shown here is derived from an EMBL/GenBank/DDBJ whole genome shotgun (WGS) entry which is preliminary data.</text>
</comment>
<keyword evidence="2" id="KW-1185">Reference proteome</keyword>
<organism evidence="1 2">
    <name type="scientific">Desulfofundulus thermobenzoicus</name>
    <dbReference type="NCBI Taxonomy" id="29376"/>
    <lineage>
        <taxon>Bacteria</taxon>
        <taxon>Bacillati</taxon>
        <taxon>Bacillota</taxon>
        <taxon>Clostridia</taxon>
        <taxon>Eubacteriales</taxon>
        <taxon>Peptococcaceae</taxon>
        <taxon>Desulfofundulus</taxon>
    </lineage>
</organism>
<accession>A0A6N7IS70</accession>
<proteinExistence type="predicted"/>
<dbReference type="RefSeq" id="WP_152946245.1">
    <property type="nucleotide sequence ID" value="NZ_WHYR01000019.1"/>
</dbReference>
<reference evidence="1 2" key="1">
    <citation type="submission" date="2019-10" db="EMBL/GenBank/DDBJ databases">
        <title>Comparative genomics of sulfur disproportionating microorganisms.</title>
        <authorList>
            <person name="Ward L.M."/>
            <person name="Bertran E."/>
            <person name="Johnston D."/>
        </authorList>
    </citation>
    <scope>NUCLEOTIDE SEQUENCE [LARGE SCALE GENOMIC DNA]</scope>
    <source>
        <strain evidence="1 2">DSM 14055</strain>
    </source>
</reference>
<evidence type="ECO:0000313" key="2">
    <source>
        <dbReference type="Proteomes" id="UP000441717"/>
    </source>
</evidence>
<dbReference type="Proteomes" id="UP000441717">
    <property type="component" value="Unassembled WGS sequence"/>
</dbReference>
<evidence type="ECO:0000313" key="1">
    <source>
        <dbReference type="EMBL" id="MQL52307.1"/>
    </source>
</evidence>
<name>A0A6N7IS70_9FIRM</name>